<dbReference type="AlphaFoldDB" id="A0A1B0APV3"/>
<reference evidence="1" key="2">
    <citation type="submission" date="2020-05" db="UniProtKB">
        <authorList>
            <consortium name="EnsemblMetazoa"/>
        </authorList>
    </citation>
    <scope>IDENTIFICATION</scope>
    <source>
        <strain evidence="1">IAEA</strain>
    </source>
</reference>
<dbReference type="InterPro" id="IPR050892">
    <property type="entry name" value="ADP-ribose_metab_enzymes"/>
</dbReference>
<dbReference type="Proteomes" id="UP000092460">
    <property type="component" value="Unassembled WGS sequence"/>
</dbReference>
<organism evidence="1 2">
    <name type="scientific">Glossina palpalis gambiensis</name>
    <dbReference type="NCBI Taxonomy" id="67801"/>
    <lineage>
        <taxon>Eukaryota</taxon>
        <taxon>Metazoa</taxon>
        <taxon>Ecdysozoa</taxon>
        <taxon>Arthropoda</taxon>
        <taxon>Hexapoda</taxon>
        <taxon>Insecta</taxon>
        <taxon>Pterygota</taxon>
        <taxon>Neoptera</taxon>
        <taxon>Endopterygota</taxon>
        <taxon>Diptera</taxon>
        <taxon>Brachycera</taxon>
        <taxon>Muscomorpha</taxon>
        <taxon>Hippoboscoidea</taxon>
        <taxon>Glossinidae</taxon>
        <taxon>Glossina</taxon>
    </lineage>
</organism>
<dbReference type="CDD" id="cd02901">
    <property type="entry name" value="Macro_Poa1p-like"/>
    <property type="match status" value="1"/>
</dbReference>
<accession>A0A1B0APV3</accession>
<dbReference type="VEuPathDB" id="VectorBase:GPPI004245"/>
<name>A0A1B0APV3_9MUSC</name>
<dbReference type="PANTHER" id="PTHR12521:SF0">
    <property type="entry name" value="ADP-RIBOSE GLYCOHYDROLASE OARD1"/>
    <property type="match status" value="1"/>
</dbReference>
<evidence type="ECO:0008006" key="3">
    <source>
        <dbReference type="Google" id="ProtNLM"/>
    </source>
</evidence>
<dbReference type="SUPFAM" id="SSF52949">
    <property type="entry name" value="Macro domain-like"/>
    <property type="match status" value="1"/>
</dbReference>
<dbReference type="Gene3D" id="3.40.220.10">
    <property type="entry name" value="Leucine Aminopeptidase, subunit E, domain 1"/>
    <property type="match status" value="1"/>
</dbReference>
<dbReference type="EMBL" id="JXJN01001590">
    <property type="status" value="NOT_ANNOTATED_CDS"/>
    <property type="molecule type" value="Genomic_DNA"/>
</dbReference>
<proteinExistence type="predicted"/>
<dbReference type="PANTHER" id="PTHR12521">
    <property type="entry name" value="PROTEIN C6ORF130"/>
    <property type="match status" value="1"/>
</dbReference>
<evidence type="ECO:0000313" key="1">
    <source>
        <dbReference type="EnsemblMetazoa" id="GPPI004245-PA"/>
    </source>
</evidence>
<dbReference type="GO" id="GO:0140291">
    <property type="term" value="P:peptidyl-glutamate ADP-deribosylation"/>
    <property type="evidence" value="ECO:0007669"/>
    <property type="project" value="TreeGrafter"/>
</dbReference>
<dbReference type="EnsemblMetazoa" id="GPPI004245-RA">
    <property type="protein sequence ID" value="GPPI004245-PA"/>
    <property type="gene ID" value="GPPI004245"/>
</dbReference>
<evidence type="ECO:0000313" key="2">
    <source>
        <dbReference type="Proteomes" id="UP000092460"/>
    </source>
</evidence>
<protein>
    <recommendedName>
        <fullName evidence="3">Macro domain-containing protein</fullName>
    </recommendedName>
</protein>
<keyword evidence="2" id="KW-1185">Reference proteome</keyword>
<sequence length="196" mass="22281">MLLPNVHELIWTDPKVLEDAWTNAVNFSFPKKYYLAHCVAADLRMGAGIAAKFKLIYGQVDALRAQKIGTVGIAVLNDYQRFIRYLVTKDESWQNPTYDNLRSIFESNATAYARPRIGCGLDALEWDKVCAETNEIFYNDNVDIVAIEEIQEVGNRAQVSSFVPYMLGPYTLANASLMQENLRLKETLKDELQYSV</sequence>
<dbReference type="InterPro" id="IPR043472">
    <property type="entry name" value="Macro_dom-like"/>
</dbReference>
<dbReference type="EMBL" id="JXJN01001589">
    <property type="status" value="NOT_ANNOTATED_CDS"/>
    <property type="molecule type" value="Genomic_DNA"/>
</dbReference>
<reference evidence="2" key="1">
    <citation type="submission" date="2015-01" db="EMBL/GenBank/DDBJ databases">
        <authorList>
            <person name="Aksoy S."/>
            <person name="Warren W."/>
            <person name="Wilson R.K."/>
        </authorList>
    </citation>
    <scope>NUCLEOTIDE SEQUENCE [LARGE SCALE GENOMIC DNA]</scope>
    <source>
        <strain evidence="2">IAEA</strain>
    </source>
</reference>